<dbReference type="Pfam" id="PF00146">
    <property type="entry name" value="NADHdh"/>
    <property type="match status" value="1"/>
</dbReference>
<feature type="transmembrane region" description="Helical" evidence="5">
    <location>
        <begin position="334"/>
        <end position="359"/>
    </location>
</feature>
<dbReference type="KEGG" id="als:DJ013_12395"/>
<dbReference type="PANTHER" id="PTHR11432">
    <property type="entry name" value="NADH DEHYDROGENASE SUBUNIT 1"/>
    <property type="match status" value="1"/>
</dbReference>
<feature type="transmembrane region" description="Helical" evidence="5">
    <location>
        <begin position="136"/>
        <end position="157"/>
    </location>
</feature>
<sequence length="362" mass="40293">MFIPLLIFIALIGANVIISVYLERKVSAFIQDRLGPMEVGKWGLLQLFADLVKLLQKEDIIPAAADKRLFKLAPKLIFMAIFAGFAVLPVTSTLQGSAAQTGVFFILAIVSLDIVGILMAGWASNNKYSLLGAMRSVAQIVSYEVPLGLSVLCVVVVTQTLDLQEISFQQGLFSSESNYLFGIKKLGIDVSEVGGFLTWNIFRNPFLLIVYVIFFIATLAETNRAPFDLPEAESELIAGYHTEYSGFRFAAIFLAEYGIMLLVSILGAVLFLGSWNSALPNIGSLKLALWTTGEPGSIASYAWGAFWLFSKAYAAIFVMMWIRWTLPRLRIDQLMYLCWKVLTPFLLVLLLISTIWRVFMVY</sequence>
<comment type="subcellular location">
    <subcellularLocation>
        <location evidence="5 6">Cell membrane</location>
        <topology evidence="5 6">Multi-pass membrane protein</topology>
    </subcellularLocation>
    <subcellularLocation>
        <location evidence="1">Membrane</location>
        <topology evidence="1">Multi-pass membrane protein</topology>
    </subcellularLocation>
</comment>
<name>A0A2Z4GCX0_9BACT</name>
<protein>
    <recommendedName>
        <fullName evidence="5">NADH-quinone oxidoreductase subunit H</fullName>
        <ecNumber evidence="5">7.1.1.-</ecNumber>
    </recommendedName>
    <alternativeName>
        <fullName evidence="5">NADH dehydrogenase I subunit H</fullName>
    </alternativeName>
    <alternativeName>
        <fullName evidence="5">NDH-1 subunit H</fullName>
    </alternativeName>
</protein>
<comment type="similarity">
    <text evidence="5 6">Belongs to the complex I subunit 1 family.</text>
</comment>
<feature type="transmembrane region" description="Helical" evidence="5">
    <location>
        <begin position="298"/>
        <end position="322"/>
    </location>
</feature>
<dbReference type="GO" id="GO:0009060">
    <property type="term" value="P:aerobic respiration"/>
    <property type="evidence" value="ECO:0007669"/>
    <property type="project" value="TreeGrafter"/>
</dbReference>
<keyword evidence="8" id="KW-1185">Reference proteome</keyword>
<dbReference type="EC" id="7.1.1.-" evidence="5"/>
<feature type="transmembrane region" description="Helical" evidence="5">
    <location>
        <begin position="6"/>
        <end position="23"/>
    </location>
</feature>
<dbReference type="GO" id="GO:0003954">
    <property type="term" value="F:NADH dehydrogenase activity"/>
    <property type="evidence" value="ECO:0007669"/>
    <property type="project" value="TreeGrafter"/>
</dbReference>
<dbReference type="OrthoDB" id="9803734at2"/>
<gene>
    <name evidence="5" type="primary">nuoH</name>
    <name evidence="7" type="ORF">DJ013_12395</name>
</gene>
<keyword evidence="5" id="KW-0830">Ubiquinone</keyword>
<keyword evidence="5" id="KW-1003">Cell membrane</keyword>
<evidence type="ECO:0000313" key="8">
    <source>
        <dbReference type="Proteomes" id="UP000249873"/>
    </source>
</evidence>
<keyword evidence="4 5" id="KW-0472">Membrane</keyword>
<dbReference type="InterPro" id="IPR018086">
    <property type="entry name" value="NADH_UbQ_OxRdtase_su1_CS"/>
</dbReference>
<evidence type="ECO:0000256" key="2">
    <source>
        <dbReference type="ARBA" id="ARBA00022692"/>
    </source>
</evidence>
<dbReference type="Proteomes" id="UP000249873">
    <property type="component" value="Chromosome"/>
</dbReference>
<dbReference type="InterPro" id="IPR001694">
    <property type="entry name" value="NADH_UbQ_OxRdtase_su1/FPO"/>
</dbReference>
<dbReference type="RefSeq" id="WP_111372121.1">
    <property type="nucleotide sequence ID" value="NZ_CP029480.1"/>
</dbReference>
<keyword evidence="5" id="KW-0874">Quinone</keyword>
<feature type="transmembrane region" description="Helical" evidence="5">
    <location>
        <begin position="76"/>
        <end position="96"/>
    </location>
</feature>
<evidence type="ECO:0000256" key="5">
    <source>
        <dbReference type="HAMAP-Rule" id="MF_01350"/>
    </source>
</evidence>
<evidence type="ECO:0000256" key="6">
    <source>
        <dbReference type="RuleBase" id="RU000471"/>
    </source>
</evidence>
<feature type="transmembrane region" description="Helical" evidence="5">
    <location>
        <begin position="201"/>
        <end position="220"/>
    </location>
</feature>
<dbReference type="HAMAP" id="MF_01350">
    <property type="entry name" value="NDH1_NuoH"/>
    <property type="match status" value="1"/>
</dbReference>
<keyword evidence="5" id="KW-1278">Translocase</keyword>
<evidence type="ECO:0000313" key="7">
    <source>
        <dbReference type="EMBL" id="AWV98928.1"/>
    </source>
</evidence>
<evidence type="ECO:0000256" key="4">
    <source>
        <dbReference type="ARBA" id="ARBA00023136"/>
    </source>
</evidence>
<organism evidence="7 8">
    <name type="scientific">Arcticibacterium luteifluviistationis</name>
    <dbReference type="NCBI Taxonomy" id="1784714"/>
    <lineage>
        <taxon>Bacteria</taxon>
        <taxon>Pseudomonadati</taxon>
        <taxon>Bacteroidota</taxon>
        <taxon>Cytophagia</taxon>
        <taxon>Cytophagales</taxon>
        <taxon>Leadbetterellaceae</taxon>
        <taxon>Arcticibacterium</taxon>
    </lineage>
</organism>
<proteinExistence type="inferred from homology"/>
<dbReference type="PANTHER" id="PTHR11432:SF3">
    <property type="entry name" value="NADH-UBIQUINONE OXIDOREDUCTASE CHAIN 1"/>
    <property type="match status" value="1"/>
</dbReference>
<dbReference type="GO" id="GO:0048038">
    <property type="term" value="F:quinone binding"/>
    <property type="evidence" value="ECO:0007669"/>
    <property type="project" value="UniProtKB-KW"/>
</dbReference>
<keyword evidence="3 5" id="KW-1133">Transmembrane helix</keyword>
<evidence type="ECO:0000256" key="1">
    <source>
        <dbReference type="ARBA" id="ARBA00004141"/>
    </source>
</evidence>
<keyword evidence="2 5" id="KW-0812">Transmembrane</keyword>
<comment type="catalytic activity">
    <reaction evidence="5">
        <text>a quinone + NADH + 5 H(+)(in) = a quinol + NAD(+) + 4 H(+)(out)</text>
        <dbReference type="Rhea" id="RHEA:57888"/>
        <dbReference type="ChEBI" id="CHEBI:15378"/>
        <dbReference type="ChEBI" id="CHEBI:24646"/>
        <dbReference type="ChEBI" id="CHEBI:57540"/>
        <dbReference type="ChEBI" id="CHEBI:57945"/>
        <dbReference type="ChEBI" id="CHEBI:132124"/>
    </reaction>
</comment>
<reference evidence="7 8" key="1">
    <citation type="submission" date="2018-05" db="EMBL/GenBank/DDBJ databases">
        <title>Complete genome sequence of Arcticibacterium luteifluviistationis SM1504T, a cytophagaceae bacterium isolated from Arctic surface seawater.</title>
        <authorList>
            <person name="Li Y."/>
            <person name="Qin Q.-L."/>
        </authorList>
    </citation>
    <scope>NUCLEOTIDE SEQUENCE [LARGE SCALE GENOMIC DNA]</scope>
    <source>
        <strain evidence="7 8">SM1504</strain>
    </source>
</reference>
<dbReference type="EMBL" id="CP029480">
    <property type="protein sequence ID" value="AWV98928.1"/>
    <property type="molecule type" value="Genomic_DNA"/>
</dbReference>
<accession>A0A2Z4GCX0</accession>
<comment type="subunit">
    <text evidence="5">NDH-1 is composed of 14 different subunits. Subunits NuoA, H, J, K, L, M, N constitute the membrane sector of the complex.</text>
</comment>
<keyword evidence="5 6" id="KW-0520">NAD</keyword>
<feature type="transmembrane region" description="Helical" evidence="5">
    <location>
        <begin position="257"/>
        <end position="278"/>
    </location>
</feature>
<comment type="function">
    <text evidence="5">NDH-1 shuttles electrons from NADH, via FMN and iron-sulfur (Fe-S) centers, to quinones in the respiratory chain. The immediate electron acceptor for the enzyme in this species is believed to be ubiquinone. Couples the redox reaction to proton translocation (for every two electrons transferred, four hydrogen ions are translocated across the cytoplasmic membrane), and thus conserves the redox energy in a proton gradient. This subunit may bind ubiquinone.</text>
</comment>
<dbReference type="AlphaFoldDB" id="A0A2Z4GCX0"/>
<feature type="transmembrane region" description="Helical" evidence="5">
    <location>
        <begin position="102"/>
        <end position="124"/>
    </location>
</feature>
<dbReference type="GO" id="GO:0016655">
    <property type="term" value="F:oxidoreductase activity, acting on NAD(P)H, quinone or similar compound as acceptor"/>
    <property type="evidence" value="ECO:0007669"/>
    <property type="project" value="UniProtKB-UniRule"/>
</dbReference>
<dbReference type="GO" id="GO:0005886">
    <property type="term" value="C:plasma membrane"/>
    <property type="evidence" value="ECO:0007669"/>
    <property type="project" value="UniProtKB-SubCell"/>
</dbReference>
<evidence type="ECO:0000256" key="3">
    <source>
        <dbReference type="ARBA" id="ARBA00022989"/>
    </source>
</evidence>
<dbReference type="PROSITE" id="PS00668">
    <property type="entry name" value="COMPLEX1_ND1_2"/>
    <property type="match status" value="1"/>
</dbReference>